<dbReference type="InParanoid" id="A0A3Q7GLH2"/>
<protein>
    <submittedName>
        <fullName evidence="1">Uncharacterized protein</fullName>
    </submittedName>
</protein>
<dbReference type="STRING" id="4081.A0A3Q7GLH2"/>
<reference evidence="1" key="1">
    <citation type="journal article" date="2012" name="Nature">
        <title>The tomato genome sequence provides insights into fleshy fruit evolution.</title>
        <authorList>
            <consortium name="Tomato Genome Consortium"/>
        </authorList>
    </citation>
    <scope>NUCLEOTIDE SEQUENCE [LARGE SCALE GENOMIC DNA]</scope>
    <source>
        <strain evidence="1">cv. Heinz 1706</strain>
    </source>
</reference>
<keyword evidence="2" id="KW-1185">Reference proteome</keyword>
<name>A0A3Q7GLH2_SOLLC</name>
<dbReference type="Gramene" id="Solyc05g050055.1.1">
    <property type="protein sequence ID" value="Solyc05g050055.1.1"/>
    <property type="gene ID" value="Solyc05g050055.1"/>
</dbReference>
<dbReference type="AlphaFoldDB" id="A0A3Q7GLH2"/>
<dbReference type="Proteomes" id="UP000004994">
    <property type="component" value="Chromosome 5"/>
</dbReference>
<organism evidence="1">
    <name type="scientific">Solanum lycopersicum</name>
    <name type="common">Tomato</name>
    <name type="synonym">Lycopersicon esculentum</name>
    <dbReference type="NCBI Taxonomy" id="4081"/>
    <lineage>
        <taxon>Eukaryota</taxon>
        <taxon>Viridiplantae</taxon>
        <taxon>Streptophyta</taxon>
        <taxon>Embryophyta</taxon>
        <taxon>Tracheophyta</taxon>
        <taxon>Spermatophyta</taxon>
        <taxon>Magnoliopsida</taxon>
        <taxon>eudicotyledons</taxon>
        <taxon>Gunneridae</taxon>
        <taxon>Pentapetalae</taxon>
        <taxon>asterids</taxon>
        <taxon>lamiids</taxon>
        <taxon>Solanales</taxon>
        <taxon>Solanaceae</taxon>
        <taxon>Solanoideae</taxon>
        <taxon>Solaneae</taxon>
        <taxon>Solanum</taxon>
        <taxon>Solanum subgen. Lycopersicon</taxon>
    </lineage>
</organism>
<dbReference type="EnsemblPlants" id="Solyc05g050055.1.1">
    <property type="protein sequence ID" value="Solyc05g050055.1.1"/>
    <property type="gene ID" value="Solyc05g050055.1"/>
</dbReference>
<accession>A0A3Q7GLH2</accession>
<evidence type="ECO:0000313" key="2">
    <source>
        <dbReference type="Proteomes" id="UP000004994"/>
    </source>
</evidence>
<sequence>MEDDYRDIGAIARSCNMNKPNNVIAPKLGLKASHVWNYFDRVLSPGMNIFNGSSESVSLDFPIARQERSYDQRIKHSTDVAYSIIGTKPPLEIGSKNKMLFAVVQNKGDGKEK</sequence>
<proteinExistence type="predicted"/>
<evidence type="ECO:0000313" key="1">
    <source>
        <dbReference type="EnsemblPlants" id="Solyc05g050055.1.1"/>
    </source>
</evidence>
<reference evidence="1" key="2">
    <citation type="submission" date="2019-01" db="UniProtKB">
        <authorList>
            <consortium name="EnsemblPlants"/>
        </authorList>
    </citation>
    <scope>IDENTIFICATION</scope>
    <source>
        <strain evidence="1">cv. Heinz 1706</strain>
    </source>
</reference>